<reference evidence="1" key="1">
    <citation type="submission" date="2018-05" db="EMBL/GenBank/DDBJ databases">
        <authorList>
            <person name="Lanie J.A."/>
            <person name="Ng W.-L."/>
            <person name="Kazmierczak K.M."/>
            <person name="Andrzejewski T.M."/>
            <person name="Davidsen T.M."/>
            <person name="Wayne K.J."/>
            <person name="Tettelin H."/>
            <person name="Glass J.I."/>
            <person name="Rusch D."/>
            <person name="Podicherti R."/>
            <person name="Tsui H.-C.T."/>
            <person name="Winkler M.E."/>
        </authorList>
    </citation>
    <scope>NUCLEOTIDE SEQUENCE</scope>
</reference>
<organism evidence="1">
    <name type="scientific">marine metagenome</name>
    <dbReference type="NCBI Taxonomy" id="408172"/>
    <lineage>
        <taxon>unclassified sequences</taxon>
        <taxon>metagenomes</taxon>
        <taxon>ecological metagenomes</taxon>
    </lineage>
</organism>
<sequence length="87" mass="9891">METYKSGAGNGTRTRDPNLGKVVLYQLSYSRIIFRSIRYAHKLIAFLGHKSGSHYIKFPLHVSEHSMSIYPSRPLILADLSDSFSFN</sequence>
<accession>A0A382DYN2</accession>
<dbReference type="EMBL" id="UINC01041434">
    <property type="protein sequence ID" value="SVB42697.1"/>
    <property type="molecule type" value="Genomic_DNA"/>
</dbReference>
<proteinExistence type="predicted"/>
<dbReference type="AntiFam" id="ANF00012">
    <property type="entry name" value="tRNA translation"/>
</dbReference>
<protein>
    <submittedName>
        <fullName evidence="1">Uncharacterized protein</fullName>
    </submittedName>
</protein>
<name>A0A382DYN2_9ZZZZ</name>
<gene>
    <name evidence="1" type="ORF">METZ01_LOCUS195551</name>
</gene>
<dbReference type="AlphaFoldDB" id="A0A382DYN2"/>
<evidence type="ECO:0000313" key="1">
    <source>
        <dbReference type="EMBL" id="SVB42697.1"/>
    </source>
</evidence>